<dbReference type="InterPro" id="IPR026590">
    <property type="entry name" value="Ssirtuin_cat_dom"/>
</dbReference>
<dbReference type="GO" id="GO:0017136">
    <property type="term" value="F:histone deacetylase activity, NAD-dependent"/>
    <property type="evidence" value="ECO:0007669"/>
    <property type="project" value="TreeGrafter"/>
</dbReference>
<dbReference type="InterPro" id="IPR029035">
    <property type="entry name" value="DHS-like_NAD/FAD-binding_dom"/>
</dbReference>
<evidence type="ECO:0000256" key="1">
    <source>
        <dbReference type="ARBA" id="ARBA00006924"/>
    </source>
</evidence>
<evidence type="ECO:0000256" key="4">
    <source>
        <dbReference type="PROSITE-ProRule" id="PRU00236"/>
    </source>
</evidence>
<comment type="similarity">
    <text evidence="1">Belongs to the sirtuin family. Class I subfamily.</text>
</comment>
<accession>A0A3N4HV02</accession>
<evidence type="ECO:0000256" key="3">
    <source>
        <dbReference type="ARBA" id="ARBA00023027"/>
    </source>
</evidence>
<gene>
    <name evidence="6" type="ORF">BJ508DRAFT_418006</name>
</gene>
<feature type="binding site" evidence="4">
    <location>
        <position position="180"/>
    </location>
    <ligand>
        <name>Zn(2+)</name>
        <dbReference type="ChEBI" id="CHEBI:29105"/>
    </ligand>
</feature>
<protein>
    <submittedName>
        <fullName evidence="6">DHS-like NAD/FAD-binding domain-containing protein</fullName>
    </submittedName>
</protein>
<dbReference type="AlphaFoldDB" id="A0A3N4HV02"/>
<dbReference type="STRING" id="1160509.A0A3N4HV02"/>
<dbReference type="Proteomes" id="UP000275078">
    <property type="component" value="Unassembled WGS sequence"/>
</dbReference>
<sequence>MATPSPIPPALLTSFHSYLLTPNLRILVVIGAGLSAASGLATFRGAGGHWRNFDAMTIATPEAFNADPGFVWQFYQMRRRAAFAAKPNPAHYALAEAAKRCRDFLAASQNVDGLSRRAGHPEDKIEYIHGNLSTLSCFQGMDYGGFVESCGWKAEDQTQDLPIPDEGVVPREMIPKCPNCKTGLQRPGVVWFGESLDEKVMDRIQDWLEVQGPSLCLVVGTSGRVYPAAAYAKAVKKRGGKVAVVDIEDRGAEEGADWSFVGDAAVVVPEILKPLMERPEVVA</sequence>
<proteinExistence type="inferred from homology"/>
<keyword evidence="7" id="KW-1185">Reference proteome</keyword>
<organism evidence="6 7">
    <name type="scientific">Ascobolus immersus RN42</name>
    <dbReference type="NCBI Taxonomy" id="1160509"/>
    <lineage>
        <taxon>Eukaryota</taxon>
        <taxon>Fungi</taxon>
        <taxon>Dikarya</taxon>
        <taxon>Ascomycota</taxon>
        <taxon>Pezizomycotina</taxon>
        <taxon>Pezizomycetes</taxon>
        <taxon>Pezizales</taxon>
        <taxon>Ascobolaceae</taxon>
        <taxon>Ascobolus</taxon>
    </lineage>
</organism>
<dbReference type="GO" id="GO:0046872">
    <property type="term" value="F:metal ion binding"/>
    <property type="evidence" value="ECO:0007669"/>
    <property type="project" value="UniProtKB-KW"/>
</dbReference>
<dbReference type="InterPro" id="IPR026591">
    <property type="entry name" value="Sirtuin_cat_small_dom_sf"/>
</dbReference>
<dbReference type="PANTHER" id="PTHR11085:SF10">
    <property type="entry name" value="NAD-DEPENDENT PROTEIN DEACYLASE SIRTUIN-5, MITOCHONDRIAL-RELATED"/>
    <property type="match status" value="1"/>
</dbReference>
<dbReference type="PROSITE" id="PS50305">
    <property type="entry name" value="SIRTUIN"/>
    <property type="match status" value="1"/>
</dbReference>
<dbReference type="SUPFAM" id="SSF52467">
    <property type="entry name" value="DHS-like NAD/FAD-binding domain"/>
    <property type="match status" value="1"/>
</dbReference>
<evidence type="ECO:0000259" key="5">
    <source>
        <dbReference type="PROSITE" id="PS50305"/>
    </source>
</evidence>
<dbReference type="Gene3D" id="3.30.1600.10">
    <property type="entry name" value="SIR2/SIRT2 'Small Domain"/>
    <property type="match status" value="1"/>
</dbReference>
<keyword evidence="4" id="KW-0479">Metal-binding</keyword>
<feature type="active site" description="Proton acceptor" evidence="4">
    <location>
        <position position="129"/>
    </location>
</feature>
<name>A0A3N4HV02_ASCIM</name>
<dbReference type="InterPro" id="IPR050134">
    <property type="entry name" value="NAD-dep_sirtuin_deacylases"/>
</dbReference>
<dbReference type="OrthoDB" id="424302at2759"/>
<reference evidence="6 7" key="1">
    <citation type="journal article" date="2018" name="Nat. Ecol. Evol.">
        <title>Pezizomycetes genomes reveal the molecular basis of ectomycorrhizal truffle lifestyle.</title>
        <authorList>
            <person name="Murat C."/>
            <person name="Payen T."/>
            <person name="Noel B."/>
            <person name="Kuo A."/>
            <person name="Morin E."/>
            <person name="Chen J."/>
            <person name="Kohler A."/>
            <person name="Krizsan K."/>
            <person name="Balestrini R."/>
            <person name="Da Silva C."/>
            <person name="Montanini B."/>
            <person name="Hainaut M."/>
            <person name="Levati E."/>
            <person name="Barry K.W."/>
            <person name="Belfiori B."/>
            <person name="Cichocki N."/>
            <person name="Clum A."/>
            <person name="Dockter R.B."/>
            <person name="Fauchery L."/>
            <person name="Guy J."/>
            <person name="Iotti M."/>
            <person name="Le Tacon F."/>
            <person name="Lindquist E.A."/>
            <person name="Lipzen A."/>
            <person name="Malagnac F."/>
            <person name="Mello A."/>
            <person name="Molinier V."/>
            <person name="Miyauchi S."/>
            <person name="Poulain J."/>
            <person name="Riccioni C."/>
            <person name="Rubini A."/>
            <person name="Sitrit Y."/>
            <person name="Splivallo R."/>
            <person name="Traeger S."/>
            <person name="Wang M."/>
            <person name="Zifcakova L."/>
            <person name="Wipf D."/>
            <person name="Zambonelli A."/>
            <person name="Paolocci F."/>
            <person name="Nowrousian M."/>
            <person name="Ottonello S."/>
            <person name="Baldrian P."/>
            <person name="Spatafora J.W."/>
            <person name="Henrissat B."/>
            <person name="Nagy L.G."/>
            <person name="Aury J.M."/>
            <person name="Wincker P."/>
            <person name="Grigoriev I.V."/>
            <person name="Bonfante P."/>
            <person name="Martin F.M."/>
        </authorList>
    </citation>
    <scope>NUCLEOTIDE SEQUENCE [LARGE SCALE GENOMIC DNA]</scope>
    <source>
        <strain evidence="6 7">RN42</strain>
    </source>
</reference>
<dbReference type="Gene3D" id="3.40.50.1220">
    <property type="entry name" value="TPP-binding domain"/>
    <property type="match status" value="1"/>
</dbReference>
<dbReference type="PANTHER" id="PTHR11085">
    <property type="entry name" value="NAD-DEPENDENT PROTEIN DEACYLASE SIRTUIN-5, MITOCHONDRIAL-RELATED"/>
    <property type="match status" value="1"/>
</dbReference>
<evidence type="ECO:0000313" key="6">
    <source>
        <dbReference type="EMBL" id="RPA75670.1"/>
    </source>
</evidence>
<feature type="domain" description="Deacetylase sirtuin-type" evidence="5">
    <location>
        <begin position="5"/>
        <end position="278"/>
    </location>
</feature>
<keyword evidence="2" id="KW-0808">Transferase</keyword>
<evidence type="ECO:0000256" key="2">
    <source>
        <dbReference type="ARBA" id="ARBA00022679"/>
    </source>
</evidence>
<keyword evidence="4" id="KW-0862">Zinc</keyword>
<feature type="binding site" evidence="4">
    <location>
        <position position="137"/>
    </location>
    <ligand>
        <name>Zn(2+)</name>
        <dbReference type="ChEBI" id="CHEBI:29105"/>
    </ligand>
</feature>
<dbReference type="GO" id="GO:0005634">
    <property type="term" value="C:nucleus"/>
    <property type="evidence" value="ECO:0007669"/>
    <property type="project" value="TreeGrafter"/>
</dbReference>
<keyword evidence="3" id="KW-0520">NAD</keyword>
<dbReference type="EMBL" id="ML119759">
    <property type="protein sequence ID" value="RPA75670.1"/>
    <property type="molecule type" value="Genomic_DNA"/>
</dbReference>
<dbReference type="Pfam" id="PF02146">
    <property type="entry name" value="SIR2"/>
    <property type="match status" value="1"/>
</dbReference>
<feature type="binding site" evidence="4">
    <location>
        <position position="177"/>
    </location>
    <ligand>
        <name>Zn(2+)</name>
        <dbReference type="ChEBI" id="CHEBI:29105"/>
    </ligand>
</feature>
<dbReference type="InterPro" id="IPR003000">
    <property type="entry name" value="Sirtuin"/>
</dbReference>
<evidence type="ECO:0000313" key="7">
    <source>
        <dbReference type="Proteomes" id="UP000275078"/>
    </source>
</evidence>
<dbReference type="GO" id="GO:0070403">
    <property type="term" value="F:NAD+ binding"/>
    <property type="evidence" value="ECO:0007669"/>
    <property type="project" value="InterPro"/>
</dbReference>
<feature type="binding site" evidence="4">
    <location>
        <position position="150"/>
    </location>
    <ligand>
        <name>Zn(2+)</name>
        <dbReference type="ChEBI" id="CHEBI:29105"/>
    </ligand>
</feature>